<gene>
    <name evidence="2" type="ORF">B0J13DRAFT_251061</name>
</gene>
<protein>
    <recommendedName>
        <fullName evidence="1">2EXR domain-containing protein</fullName>
    </recommendedName>
</protein>
<reference evidence="2" key="1">
    <citation type="journal article" date="2021" name="Nat. Commun.">
        <title>Genetic determinants of endophytism in the Arabidopsis root mycobiome.</title>
        <authorList>
            <person name="Mesny F."/>
            <person name="Miyauchi S."/>
            <person name="Thiergart T."/>
            <person name="Pickel B."/>
            <person name="Atanasova L."/>
            <person name="Karlsson M."/>
            <person name="Huettel B."/>
            <person name="Barry K.W."/>
            <person name="Haridas S."/>
            <person name="Chen C."/>
            <person name="Bauer D."/>
            <person name="Andreopoulos W."/>
            <person name="Pangilinan J."/>
            <person name="LaButti K."/>
            <person name="Riley R."/>
            <person name="Lipzen A."/>
            <person name="Clum A."/>
            <person name="Drula E."/>
            <person name="Henrissat B."/>
            <person name="Kohler A."/>
            <person name="Grigoriev I.V."/>
            <person name="Martin F.M."/>
            <person name="Hacquard S."/>
        </authorList>
    </citation>
    <scope>NUCLEOTIDE SEQUENCE</scope>
    <source>
        <strain evidence="2">MPI-CAGE-AT-0021</strain>
    </source>
</reference>
<dbReference type="Pfam" id="PF20150">
    <property type="entry name" value="2EXR"/>
    <property type="match status" value="1"/>
</dbReference>
<comment type="caution">
    <text evidence="2">The sequence shown here is derived from an EMBL/GenBank/DDBJ whole genome shotgun (WGS) entry which is preliminary data.</text>
</comment>
<sequence>MANEVGHLNFESFNKFAPEIRMLIWEHALPPRRIFHVMDLIEDRENSPPPSYPELEVKRYVFWQNQSPPVVAHVCKESRRMAQQHCFLLCNRVWFNADIDMLYLDHRLNDLLPAQKLVHIVGGDQVRHIGFPSCDFFTALPRPLVANDYIFFSKVPIGVAKEYFPQMRTLNFLATKLPNSQPYNLGREPLVVRRRCEASIEPLLENTPLPLFASTNEVRDDGSPVIVYYTATLSEMRRVWQYCLDSMGRSIGRHGEPCQGLQFYDIQILGWWLVRSNIPAVYRTPIGNHTLTDTLLAVRECSNGRFRSVLAASGNRE</sequence>
<dbReference type="PANTHER" id="PTHR35910:SF6">
    <property type="entry name" value="2EXR DOMAIN-CONTAINING PROTEIN"/>
    <property type="match status" value="1"/>
</dbReference>
<evidence type="ECO:0000313" key="2">
    <source>
        <dbReference type="EMBL" id="KAH7151903.1"/>
    </source>
</evidence>
<accession>A0A9P9JCA8</accession>
<dbReference type="AlphaFoldDB" id="A0A9P9JCA8"/>
<organism evidence="2 3">
    <name type="scientific">Dactylonectria estremocensis</name>
    <dbReference type="NCBI Taxonomy" id="1079267"/>
    <lineage>
        <taxon>Eukaryota</taxon>
        <taxon>Fungi</taxon>
        <taxon>Dikarya</taxon>
        <taxon>Ascomycota</taxon>
        <taxon>Pezizomycotina</taxon>
        <taxon>Sordariomycetes</taxon>
        <taxon>Hypocreomycetidae</taxon>
        <taxon>Hypocreales</taxon>
        <taxon>Nectriaceae</taxon>
        <taxon>Dactylonectria</taxon>
    </lineage>
</organism>
<proteinExistence type="predicted"/>
<dbReference type="OrthoDB" id="3561261at2759"/>
<dbReference type="PANTHER" id="PTHR35910">
    <property type="entry name" value="2EXR DOMAIN-CONTAINING PROTEIN"/>
    <property type="match status" value="1"/>
</dbReference>
<feature type="domain" description="2EXR" evidence="1">
    <location>
        <begin position="10"/>
        <end position="102"/>
    </location>
</feature>
<dbReference type="Proteomes" id="UP000717696">
    <property type="component" value="Unassembled WGS sequence"/>
</dbReference>
<evidence type="ECO:0000313" key="3">
    <source>
        <dbReference type="Proteomes" id="UP000717696"/>
    </source>
</evidence>
<name>A0A9P9JCA8_9HYPO</name>
<dbReference type="EMBL" id="JAGMUU010000005">
    <property type="protein sequence ID" value="KAH7151903.1"/>
    <property type="molecule type" value="Genomic_DNA"/>
</dbReference>
<dbReference type="InterPro" id="IPR045518">
    <property type="entry name" value="2EXR"/>
</dbReference>
<evidence type="ECO:0000259" key="1">
    <source>
        <dbReference type="Pfam" id="PF20150"/>
    </source>
</evidence>
<keyword evidence="3" id="KW-1185">Reference proteome</keyword>